<dbReference type="Proteomes" id="UP000548632">
    <property type="component" value="Unassembled WGS sequence"/>
</dbReference>
<organism evidence="1 2">
    <name type="scientific">Thiospirillum jenense</name>
    <dbReference type="NCBI Taxonomy" id="1653858"/>
    <lineage>
        <taxon>Bacteria</taxon>
        <taxon>Pseudomonadati</taxon>
        <taxon>Pseudomonadota</taxon>
        <taxon>Gammaproteobacteria</taxon>
        <taxon>Chromatiales</taxon>
        <taxon>Chromatiaceae</taxon>
        <taxon>Thiospirillum</taxon>
    </lineage>
</organism>
<name>A0A839H9G0_9GAMM</name>
<sequence>MALLNPNLYGTLTSTTPTFTLPEQMRAIIIDADGGQSINIANGASLALSSSKGTNSFNIQADSTAFVVSRSGATVTLLDNNSGQQIEIPATTSEQTIRFGDGSVKLVISSGAVKLGSQALTETALAISASLNADDSSASFFSNQITKNLDTLGGTQQVPSSFDTGDGAYLLTDAASVPNVVRVTDFGADDQLKLTATAELLSIESSNTDAIVTINDNGIVSQITLAEILTNNDIVYNLESFNALPVGDILLASNSAPATTKDVDNLGTATAPAAFDAGSGAFSLKDTAAAPNFVDVSNFGADDVIQFESASQSLLSISSWETNVTMTINQSGVISQLNLIGVTTASSLVFDVNSFDALPVGNISFV</sequence>
<reference evidence="1 2" key="1">
    <citation type="journal article" date="2020" name="Arch. Microbiol.">
        <title>The genome sequence of the giant phototrophic gammaproteobacterium Thiospirillum jenense gives insight into its physiological properties and phylogenetic relationships.</title>
        <authorList>
            <person name="Imhoff J.F."/>
            <person name="Meyer T.E."/>
            <person name="Kyndt J.A."/>
        </authorList>
    </citation>
    <scope>NUCLEOTIDE SEQUENCE [LARGE SCALE GENOMIC DNA]</scope>
    <source>
        <strain evidence="1 2">DSM 216</strain>
    </source>
</reference>
<protein>
    <submittedName>
        <fullName evidence="1">Uncharacterized protein</fullName>
    </submittedName>
</protein>
<gene>
    <name evidence="1" type="ORF">HUK38_06765</name>
</gene>
<accession>A0A839H9G0</accession>
<dbReference type="EMBL" id="JABVCQ010000011">
    <property type="protein sequence ID" value="MBB1125933.1"/>
    <property type="molecule type" value="Genomic_DNA"/>
</dbReference>
<dbReference type="AlphaFoldDB" id="A0A839H9G0"/>
<evidence type="ECO:0000313" key="1">
    <source>
        <dbReference type="EMBL" id="MBB1125933.1"/>
    </source>
</evidence>
<proteinExistence type="predicted"/>
<keyword evidence="2" id="KW-1185">Reference proteome</keyword>
<dbReference type="RefSeq" id="WP_182583559.1">
    <property type="nucleotide sequence ID" value="NZ_JABVCQ010000011.1"/>
</dbReference>
<evidence type="ECO:0000313" key="2">
    <source>
        <dbReference type="Proteomes" id="UP000548632"/>
    </source>
</evidence>
<comment type="caution">
    <text evidence="1">The sequence shown here is derived from an EMBL/GenBank/DDBJ whole genome shotgun (WGS) entry which is preliminary data.</text>
</comment>